<comment type="similarity">
    <text evidence="2">Belongs to the TBCC family.</text>
</comment>
<evidence type="ECO:0000256" key="2">
    <source>
        <dbReference type="ARBA" id="ARBA00008848"/>
    </source>
</evidence>
<comment type="subunit">
    <text evidence="6">Supercomplex made of cofactors A to E. Cofactors A and D function by capturing and stabilizing tubulin in a quasi-native conformation. Cofactor E binds to the cofactor D-tubulin complex; interaction with cofactor C then causes the release of tubulin polypeptides that are committed to the native state.</text>
</comment>
<feature type="domain" description="C-CAP/cofactor C-like" evidence="7">
    <location>
        <begin position="168"/>
        <end position="313"/>
    </location>
</feature>
<keyword evidence="8" id="KW-1185">Reference proteome</keyword>
<sequence length="334" mass="38376">MENENISLGQEVNIPERLLKREQERISAIEKRQEKKGDKEHDGFSNMFNENYDKIKGMINEIDVDPNSGSVNKEELKEKFADINKQILLLNHVIVDAKIFLTSYDMKIYNNKLQELTEQCNILETKLLPRKKFGFKKVDKVKLGGQGDKTDEAEKKILPKDDVDFVKPRQHEEETYIGFYNRSNETLELPSEDVHKKPVSLSNIDSCVVKVNGNASTIHLNNIKNSQIFLGPVSNSVFIDNCTDSTLYLACHQLRMHTSHKCSVYLHVTSRPIIEHCKNIGFAPAVNIDPVLLQSAGLDEGTNHWNEVDDFNWLSVEEKSPNWYVIEETDRKNM</sequence>
<evidence type="ECO:0000256" key="6">
    <source>
        <dbReference type="ARBA" id="ARBA00026055"/>
    </source>
</evidence>
<dbReference type="PaxDb" id="121845-A0A1S4ERW9"/>
<dbReference type="InterPro" id="IPR027684">
    <property type="entry name" value="TBCC"/>
</dbReference>
<keyword evidence="3" id="KW-0963">Cytoplasm</keyword>
<dbReference type="GO" id="GO:0007021">
    <property type="term" value="P:tubulin complex assembly"/>
    <property type="evidence" value="ECO:0007669"/>
    <property type="project" value="TreeGrafter"/>
</dbReference>
<dbReference type="GO" id="GO:0005737">
    <property type="term" value="C:cytoplasm"/>
    <property type="evidence" value="ECO:0007669"/>
    <property type="project" value="UniProtKB-SubCell"/>
</dbReference>
<comment type="subcellular location">
    <subcellularLocation>
        <location evidence="1">Cytoplasm</location>
    </subcellularLocation>
</comment>
<dbReference type="RefSeq" id="XP_017304941.1">
    <property type="nucleotide sequence ID" value="XM_017449452.2"/>
</dbReference>
<reference evidence="9" key="1">
    <citation type="submission" date="2025-08" db="UniProtKB">
        <authorList>
            <consortium name="RefSeq"/>
        </authorList>
    </citation>
    <scope>IDENTIFICATION</scope>
</reference>
<dbReference type="STRING" id="121845.A0A1S4ERW9"/>
<evidence type="ECO:0000259" key="7">
    <source>
        <dbReference type="PROSITE" id="PS51329"/>
    </source>
</evidence>
<organism evidence="8 9">
    <name type="scientific">Diaphorina citri</name>
    <name type="common">Asian citrus psyllid</name>
    <dbReference type="NCBI Taxonomy" id="121845"/>
    <lineage>
        <taxon>Eukaryota</taxon>
        <taxon>Metazoa</taxon>
        <taxon>Ecdysozoa</taxon>
        <taxon>Arthropoda</taxon>
        <taxon>Hexapoda</taxon>
        <taxon>Insecta</taxon>
        <taxon>Pterygota</taxon>
        <taxon>Neoptera</taxon>
        <taxon>Paraneoptera</taxon>
        <taxon>Hemiptera</taxon>
        <taxon>Sternorrhyncha</taxon>
        <taxon>Psylloidea</taxon>
        <taxon>Psyllidae</taxon>
        <taxon>Diaphorininae</taxon>
        <taxon>Diaphorina</taxon>
    </lineage>
</organism>
<dbReference type="SMART" id="SM00673">
    <property type="entry name" value="CARP"/>
    <property type="match status" value="2"/>
</dbReference>
<dbReference type="InterPro" id="IPR031925">
    <property type="entry name" value="TBCC_N"/>
</dbReference>
<dbReference type="GO" id="GO:0015631">
    <property type="term" value="F:tubulin binding"/>
    <property type="evidence" value="ECO:0007669"/>
    <property type="project" value="InterPro"/>
</dbReference>
<proteinExistence type="inferred from homology"/>
<evidence type="ECO:0000256" key="3">
    <source>
        <dbReference type="ARBA" id="ARBA00022490"/>
    </source>
</evidence>
<dbReference type="Proteomes" id="UP000079169">
    <property type="component" value="Unplaced"/>
</dbReference>
<dbReference type="InterPro" id="IPR038397">
    <property type="entry name" value="TBCC_N_sf"/>
</dbReference>
<protein>
    <submittedName>
        <fullName evidence="9">Tubulin-specific chaperone C</fullName>
    </submittedName>
</protein>
<dbReference type="InterPro" id="IPR017901">
    <property type="entry name" value="C-CAP_CF_C-like"/>
</dbReference>
<evidence type="ECO:0000256" key="4">
    <source>
        <dbReference type="ARBA" id="ARBA00022990"/>
    </source>
</evidence>
<evidence type="ECO:0000313" key="9">
    <source>
        <dbReference type="RefSeq" id="XP_017304941.1"/>
    </source>
</evidence>
<name>A0A1S4ERW9_DIACI</name>
<accession>A0A1S4ERW9</accession>
<dbReference type="InterPro" id="IPR012945">
    <property type="entry name" value="Tubulin-bd_cofactor_C_dom"/>
</dbReference>
<dbReference type="GO" id="GO:0007023">
    <property type="term" value="P:post-chaperonin tubulin folding pathway"/>
    <property type="evidence" value="ECO:0007669"/>
    <property type="project" value="InterPro"/>
</dbReference>
<dbReference type="Pfam" id="PF07986">
    <property type="entry name" value="TBCC"/>
    <property type="match status" value="1"/>
</dbReference>
<dbReference type="OMA" id="DSSHENH"/>
<dbReference type="PANTHER" id="PTHR15139">
    <property type="entry name" value="TUBULIN FOLDING COFACTOR C"/>
    <property type="match status" value="1"/>
</dbReference>
<dbReference type="InterPro" id="IPR016098">
    <property type="entry name" value="CAP/MinC_C"/>
</dbReference>
<dbReference type="Pfam" id="PF16752">
    <property type="entry name" value="TBCC_N"/>
    <property type="match status" value="1"/>
</dbReference>
<dbReference type="PROSITE" id="PS51329">
    <property type="entry name" value="C_CAP_COFACTOR_C"/>
    <property type="match status" value="1"/>
</dbReference>
<evidence type="ECO:0000256" key="1">
    <source>
        <dbReference type="ARBA" id="ARBA00004496"/>
    </source>
</evidence>
<dbReference type="Gene3D" id="1.20.58.1250">
    <property type="entry name" value="Tubulin Binding Cofactor C, N-terminal domain"/>
    <property type="match status" value="1"/>
</dbReference>
<dbReference type="GeneID" id="103523888"/>
<dbReference type="KEGG" id="dci:103523888"/>
<gene>
    <name evidence="9" type="primary">LOC103523888</name>
</gene>
<dbReference type="PANTHER" id="PTHR15139:SF0">
    <property type="entry name" value="TUBULIN-SPECIFIC CHAPERONE C"/>
    <property type="match status" value="1"/>
</dbReference>
<dbReference type="Gene3D" id="2.160.20.70">
    <property type="match status" value="1"/>
</dbReference>
<dbReference type="InterPro" id="IPR006599">
    <property type="entry name" value="CARP_motif"/>
</dbReference>
<dbReference type="CTD" id="6903"/>
<keyword evidence="4" id="KW-0007">Acetylation</keyword>
<evidence type="ECO:0000313" key="8">
    <source>
        <dbReference type="Proteomes" id="UP000079169"/>
    </source>
</evidence>
<dbReference type="AlphaFoldDB" id="A0A1S4ERW9"/>
<evidence type="ECO:0000256" key="5">
    <source>
        <dbReference type="ARBA" id="ARBA00023186"/>
    </source>
</evidence>
<keyword evidence="5" id="KW-0143">Chaperone</keyword>